<accession>A0A7D9DBF1</accession>
<dbReference type="Proteomes" id="UP001152795">
    <property type="component" value="Unassembled WGS sequence"/>
</dbReference>
<gene>
    <name evidence="8" type="ORF">PACLA_8A077043</name>
</gene>
<name>A0A7D9DBF1_PARCT</name>
<dbReference type="GO" id="GO:0000124">
    <property type="term" value="C:SAGA complex"/>
    <property type="evidence" value="ECO:0007669"/>
    <property type="project" value="TreeGrafter"/>
</dbReference>
<evidence type="ECO:0000256" key="5">
    <source>
        <dbReference type="ARBA" id="ARBA00025730"/>
    </source>
</evidence>
<feature type="compositionally biased region" description="Low complexity" evidence="7">
    <location>
        <begin position="20"/>
        <end position="35"/>
    </location>
</feature>
<dbReference type="PIRSF" id="PIRSF017246">
    <property type="entry name" value="TFIID_TAF10"/>
    <property type="match status" value="1"/>
</dbReference>
<comment type="subcellular location">
    <subcellularLocation>
        <location evidence="1 6">Nucleus</location>
    </subcellularLocation>
</comment>
<organism evidence="8 9">
    <name type="scientific">Paramuricea clavata</name>
    <name type="common">Red gorgonian</name>
    <name type="synonym">Violescent sea-whip</name>
    <dbReference type="NCBI Taxonomy" id="317549"/>
    <lineage>
        <taxon>Eukaryota</taxon>
        <taxon>Metazoa</taxon>
        <taxon>Cnidaria</taxon>
        <taxon>Anthozoa</taxon>
        <taxon>Octocorallia</taxon>
        <taxon>Malacalcyonacea</taxon>
        <taxon>Plexauridae</taxon>
        <taxon>Paramuricea</taxon>
    </lineage>
</organism>
<sequence length="150" mass="16135">MADNSSASTSKVGQIQTNMAAKVTASSTKATTSAVKESDVKQKAGGSSLADFLLHLDDYTPTIPDAVTSYYLNRSGFETTDPRLVRLISLAAQKFVSDIANDALQHCKMRGSVQSSRKSGKDKHYTLTMEDLTPALAESGINVKKPPYFV</sequence>
<dbReference type="CDD" id="cd07982">
    <property type="entry name" value="HFD_TAF10"/>
    <property type="match status" value="1"/>
</dbReference>
<dbReference type="PRINTS" id="PR01443">
    <property type="entry name" value="TFIID30KDSUB"/>
</dbReference>
<evidence type="ECO:0000313" key="9">
    <source>
        <dbReference type="Proteomes" id="UP001152795"/>
    </source>
</evidence>
<dbReference type="InterPro" id="IPR003923">
    <property type="entry name" value="TAF10"/>
</dbReference>
<dbReference type="AlphaFoldDB" id="A0A7D9DBF1"/>
<keyword evidence="2 6" id="KW-0805">Transcription regulation</keyword>
<feature type="compositionally biased region" description="Polar residues" evidence="7">
    <location>
        <begin position="1"/>
        <end position="19"/>
    </location>
</feature>
<evidence type="ECO:0000256" key="1">
    <source>
        <dbReference type="ARBA" id="ARBA00004123"/>
    </source>
</evidence>
<dbReference type="GO" id="GO:0005669">
    <property type="term" value="C:transcription factor TFIID complex"/>
    <property type="evidence" value="ECO:0007669"/>
    <property type="project" value="TreeGrafter"/>
</dbReference>
<evidence type="ECO:0000256" key="7">
    <source>
        <dbReference type="SAM" id="MobiDB-lite"/>
    </source>
</evidence>
<dbReference type="EMBL" id="CACRXK020000421">
    <property type="protein sequence ID" value="CAB3981713.1"/>
    <property type="molecule type" value="Genomic_DNA"/>
</dbReference>
<dbReference type="PANTHER" id="PTHR21242:SF0">
    <property type="entry name" value="TRANSCRIPTION INITIATION FACTOR TFIID SUBUNIT 10"/>
    <property type="match status" value="1"/>
</dbReference>
<proteinExistence type="inferred from homology"/>
<dbReference type="PANTHER" id="PTHR21242">
    <property type="entry name" value="TRANSCRIPTION INITIATION FACTOR TFIID SUBUNIT 10"/>
    <property type="match status" value="1"/>
</dbReference>
<dbReference type="Pfam" id="PF03540">
    <property type="entry name" value="TAF10"/>
    <property type="match status" value="1"/>
</dbReference>
<dbReference type="GO" id="GO:0006367">
    <property type="term" value="P:transcription initiation at RNA polymerase II promoter"/>
    <property type="evidence" value="ECO:0007669"/>
    <property type="project" value="TreeGrafter"/>
</dbReference>
<evidence type="ECO:0000256" key="2">
    <source>
        <dbReference type="ARBA" id="ARBA00023015"/>
    </source>
</evidence>
<evidence type="ECO:0000256" key="4">
    <source>
        <dbReference type="ARBA" id="ARBA00023242"/>
    </source>
</evidence>
<keyword evidence="3 6" id="KW-0804">Transcription</keyword>
<evidence type="ECO:0000313" key="8">
    <source>
        <dbReference type="EMBL" id="CAB3981713.1"/>
    </source>
</evidence>
<comment type="caution">
    <text evidence="8">The sequence shown here is derived from an EMBL/GenBank/DDBJ whole genome shotgun (WGS) entry which is preliminary data.</text>
</comment>
<evidence type="ECO:0000256" key="6">
    <source>
        <dbReference type="PIRNR" id="PIRNR017246"/>
    </source>
</evidence>
<comment type="function">
    <text evidence="6">The TFIID basal transcription factor complex plays a major role in the initiation of RNA polymerase II (Pol II)-dependent transcription.</text>
</comment>
<comment type="similarity">
    <text evidence="5 6">Belongs to the TAF10 family.</text>
</comment>
<dbReference type="GO" id="GO:1990841">
    <property type="term" value="F:promoter-specific chromatin binding"/>
    <property type="evidence" value="ECO:0007669"/>
    <property type="project" value="TreeGrafter"/>
</dbReference>
<dbReference type="OrthoDB" id="154356at2759"/>
<feature type="region of interest" description="Disordered" evidence="7">
    <location>
        <begin position="1"/>
        <end position="40"/>
    </location>
</feature>
<protein>
    <recommendedName>
        <fullName evidence="6">Transcription initiation factor TFIID subunit 10</fullName>
    </recommendedName>
</protein>
<evidence type="ECO:0000256" key="3">
    <source>
        <dbReference type="ARBA" id="ARBA00023163"/>
    </source>
</evidence>
<keyword evidence="4 6" id="KW-0539">Nucleus</keyword>
<dbReference type="GO" id="GO:0016251">
    <property type="term" value="F:RNA polymerase II general transcription initiation factor activity"/>
    <property type="evidence" value="ECO:0007669"/>
    <property type="project" value="TreeGrafter"/>
</dbReference>
<reference evidence="8" key="1">
    <citation type="submission" date="2020-04" db="EMBL/GenBank/DDBJ databases">
        <authorList>
            <person name="Alioto T."/>
            <person name="Alioto T."/>
            <person name="Gomez Garrido J."/>
        </authorList>
    </citation>
    <scope>NUCLEOTIDE SEQUENCE</scope>
    <source>
        <strain evidence="8">A484AB</strain>
    </source>
</reference>
<keyword evidence="9" id="KW-1185">Reference proteome</keyword>